<dbReference type="PANTHER" id="PTHR12112">
    <property type="entry name" value="BNIP - RELATED"/>
    <property type="match status" value="1"/>
</dbReference>
<dbReference type="SUPFAM" id="SSF64182">
    <property type="entry name" value="DHH phosphoesterases"/>
    <property type="match status" value="1"/>
</dbReference>
<dbReference type="Gene3D" id="3.90.1640.10">
    <property type="entry name" value="inorganic pyrophosphatase (n-terminal core)"/>
    <property type="match status" value="1"/>
</dbReference>
<dbReference type="OrthoDB" id="374045at2759"/>
<dbReference type="InterPro" id="IPR038763">
    <property type="entry name" value="DHH_sf"/>
</dbReference>
<dbReference type="STRING" id="71717.A0A4Y7SUC9"/>
<feature type="domain" description="DHHA2" evidence="1">
    <location>
        <begin position="246"/>
        <end position="413"/>
    </location>
</feature>
<gene>
    <name evidence="2" type="ORF">FA13DRAFT_1756559</name>
</gene>
<dbReference type="InterPro" id="IPR004097">
    <property type="entry name" value="DHHA2"/>
</dbReference>
<dbReference type="PANTHER" id="PTHR12112:SF39">
    <property type="entry name" value="EG:152A3.5 PROTEIN (FBGN0003116_PN PROTEIN)"/>
    <property type="match status" value="1"/>
</dbReference>
<dbReference type="AlphaFoldDB" id="A0A4Y7SUC9"/>
<dbReference type="Proteomes" id="UP000298030">
    <property type="component" value="Unassembled WGS sequence"/>
</dbReference>
<comment type="caution">
    <text evidence="2">The sequence shown here is derived from an EMBL/GenBank/DDBJ whole genome shotgun (WGS) entry which is preliminary data.</text>
</comment>
<protein>
    <submittedName>
        <fullName evidence="2">DHH phosphoesterase</fullName>
    </submittedName>
</protein>
<evidence type="ECO:0000313" key="3">
    <source>
        <dbReference type="Proteomes" id="UP000298030"/>
    </source>
</evidence>
<dbReference type="SMART" id="SM01131">
    <property type="entry name" value="DHHA2"/>
    <property type="match status" value="1"/>
</dbReference>
<dbReference type="EMBL" id="QPFP01000056">
    <property type="protein sequence ID" value="TEB25475.1"/>
    <property type="molecule type" value="Genomic_DNA"/>
</dbReference>
<reference evidence="2 3" key="1">
    <citation type="journal article" date="2019" name="Nat. Ecol. Evol.">
        <title>Megaphylogeny resolves global patterns of mushroom evolution.</title>
        <authorList>
            <person name="Varga T."/>
            <person name="Krizsan K."/>
            <person name="Foldi C."/>
            <person name="Dima B."/>
            <person name="Sanchez-Garcia M."/>
            <person name="Sanchez-Ramirez S."/>
            <person name="Szollosi G.J."/>
            <person name="Szarkandi J.G."/>
            <person name="Papp V."/>
            <person name="Albert L."/>
            <person name="Andreopoulos W."/>
            <person name="Angelini C."/>
            <person name="Antonin V."/>
            <person name="Barry K.W."/>
            <person name="Bougher N.L."/>
            <person name="Buchanan P."/>
            <person name="Buyck B."/>
            <person name="Bense V."/>
            <person name="Catcheside P."/>
            <person name="Chovatia M."/>
            <person name="Cooper J."/>
            <person name="Damon W."/>
            <person name="Desjardin D."/>
            <person name="Finy P."/>
            <person name="Geml J."/>
            <person name="Haridas S."/>
            <person name="Hughes K."/>
            <person name="Justo A."/>
            <person name="Karasinski D."/>
            <person name="Kautmanova I."/>
            <person name="Kiss B."/>
            <person name="Kocsube S."/>
            <person name="Kotiranta H."/>
            <person name="LaButti K.M."/>
            <person name="Lechner B.E."/>
            <person name="Liimatainen K."/>
            <person name="Lipzen A."/>
            <person name="Lukacs Z."/>
            <person name="Mihaltcheva S."/>
            <person name="Morgado L.N."/>
            <person name="Niskanen T."/>
            <person name="Noordeloos M.E."/>
            <person name="Ohm R.A."/>
            <person name="Ortiz-Santana B."/>
            <person name="Ovrebo C."/>
            <person name="Racz N."/>
            <person name="Riley R."/>
            <person name="Savchenko A."/>
            <person name="Shiryaev A."/>
            <person name="Soop K."/>
            <person name="Spirin V."/>
            <person name="Szebenyi C."/>
            <person name="Tomsovsky M."/>
            <person name="Tulloss R.E."/>
            <person name="Uehling J."/>
            <person name="Grigoriev I.V."/>
            <person name="Vagvolgyi C."/>
            <person name="Papp T."/>
            <person name="Martin F.M."/>
            <person name="Miettinen O."/>
            <person name="Hibbett D.S."/>
            <person name="Nagy L.G."/>
        </authorList>
    </citation>
    <scope>NUCLEOTIDE SEQUENCE [LARGE SCALE GENOMIC DNA]</scope>
    <source>
        <strain evidence="2 3">FP101781</strain>
    </source>
</reference>
<keyword evidence="3" id="KW-1185">Reference proteome</keyword>
<dbReference type="InterPro" id="IPR038222">
    <property type="entry name" value="DHHA2_dom_sf"/>
</dbReference>
<dbReference type="GO" id="GO:0005737">
    <property type="term" value="C:cytoplasm"/>
    <property type="evidence" value="ECO:0007669"/>
    <property type="project" value="InterPro"/>
</dbReference>
<dbReference type="GO" id="GO:0004309">
    <property type="term" value="F:exopolyphosphatase activity"/>
    <property type="evidence" value="ECO:0007669"/>
    <property type="project" value="TreeGrafter"/>
</dbReference>
<evidence type="ECO:0000259" key="1">
    <source>
        <dbReference type="SMART" id="SM01131"/>
    </source>
</evidence>
<organism evidence="2 3">
    <name type="scientific">Coprinellus micaceus</name>
    <name type="common">Glistening ink-cap mushroom</name>
    <name type="synonym">Coprinus micaceus</name>
    <dbReference type="NCBI Taxonomy" id="71717"/>
    <lineage>
        <taxon>Eukaryota</taxon>
        <taxon>Fungi</taxon>
        <taxon>Dikarya</taxon>
        <taxon>Basidiomycota</taxon>
        <taxon>Agaricomycotina</taxon>
        <taxon>Agaricomycetes</taxon>
        <taxon>Agaricomycetidae</taxon>
        <taxon>Agaricales</taxon>
        <taxon>Agaricineae</taxon>
        <taxon>Psathyrellaceae</taxon>
        <taxon>Coprinellus</taxon>
    </lineage>
</organism>
<dbReference type="Pfam" id="PF02833">
    <property type="entry name" value="DHHA2"/>
    <property type="match status" value="1"/>
</dbReference>
<sequence length="431" mass="46961">MAKSVAHQVAFSPPTASAILKYLTDSKSAFLKDKEGGDEKKWTVVLGNEAGAGLDLDSLASAIAYAWFLSQVEKKPAVPLIQIGREDFNLRAENLYALSLTGIHDPASELLTTSDVPQFPSTDFFLVDQNRLPPQFSGTVVGIIDHHQDEGLHKDTAKIRQISLCGSCASLVASSLPAQVPQELATLLFTAMVIDTNGFKPGGKATAEDREAATKLVPLLAPSSLDDFEPPMPDALHEVSFITALNKELSTRKSDLSYLSGWDLLRRDYKEYSFTLRWMEGEPTIKVGLATVPVALKVWGKKGKLEQESLKWMKHRGLTVLGVLTTFKGKKGVHKRQMAVIITDETGKVDVPALASKFWAGIEGNTELDARIHKKFKLERNGHLPANSAGKVYKQRNATATRKTVAPLVKAILEEGVPISKEADPPGSVKL</sequence>
<name>A0A4Y7SUC9_COPMI</name>
<dbReference type="Gene3D" id="3.10.310.20">
    <property type="entry name" value="DHHA2 domain"/>
    <property type="match status" value="1"/>
</dbReference>
<proteinExistence type="predicted"/>
<accession>A0A4Y7SUC9</accession>
<evidence type="ECO:0000313" key="2">
    <source>
        <dbReference type="EMBL" id="TEB25475.1"/>
    </source>
</evidence>